<dbReference type="PANTHER" id="PTHR43176:SF5">
    <property type="entry name" value="3-HYDROXYISOBUTYRYL-COA HYDROLASE-LIKE PROTEIN 4, MITOCHONDRIAL"/>
    <property type="match status" value="1"/>
</dbReference>
<evidence type="ECO:0000256" key="1">
    <source>
        <dbReference type="ARBA" id="ARBA00022801"/>
    </source>
</evidence>
<proteinExistence type="inferred from homology"/>
<name>A0A383WPE7_TETOB</name>
<gene>
    <name evidence="4" type="ORF">BQ4739_LOCUS19617</name>
</gene>
<dbReference type="EC" id="3.1.2.4" evidence="2"/>
<dbReference type="InterPro" id="IPR032259">
    <property type="entry name" value="HIBYL-CoA-H"/>
</dbReference>
<keyword evidence="1 2" id="KW-0378">Hydrolase</keyword>
<dbReference type="SUPFAM" id="SSF52096">
    <property type="entry name" value="ClpP/crotonase"/>
    <property type="match status" value="1"/>
</dbReference>
<comment type="pathway">
    <text evidence="2">Amino-acid degradation; L-valine degradation.</text>
</comment>
<dbReference type="STRING" id="3088.A0A383WPE7"/>
<accession>A0A383WPE7</accession>
<keyword evidence="5" id="KW-1185">Reference proteome</keyword>
<sequence length="434" mass="46518">MHLLRGAAGKARPRLLARCAMSAVARPPEVVVTKENGLGRLTLARSKQLNALGAEHVEQLQQQLLAWADAASGVKAVLLDSDNDRSFCSGGDVKAARQAVLDSPYPDSPPAGHHIHTVFQAEYSTLLLIASYKLPFVSCCQGIWMGLGFGIAGFGRFRVVRLWPDVGFAFKAAHMPGHLGLFLGLSGVRLSSAADLLFTGIATHYIPEDQLQAFKQQLSQNPEALEPLLQQYSTVPPDAPGPLQRLQPVVDKHLGQLVSVYRQAGCDELEALHTALQGLQQELPAVHASDHQAAHLLQNAISSWAYGSPRSLAITLQHFTRVHDAVQGSSAAAAAAGSSADLSTLAGVMHAECSMAVRQVAHEDFLEGVRAALVDKDRRPAWLAETGHPDLSTAAAAAALPEDQTEVCLPGNRFSLQQLFEPLGGKDHRHHLLL</sequence>
<evidence type="ECO:0000313" key="5">
    <source>
        <dbReference type="Proteomes" id="UP000256970"/>
    </source>
</evidence>
<dbReference type="InterPro" id="IPR045004">
    <property type="entry name" value="ECH_dom"/>
</dbReference>
<dbReference type="Gene3D" id="3.90.226.10">
    <property type="entry name" value="2-enoyl-CoA Hydratase, Chain A, domain 1"/>
    <property type="match status" value="1"/>
</dbReference>
<evidence type="ECO:0000256" key="2">
    <source>
        <dbReference type="RuleBase" id="RU369070"/>
    </source>
</evidence>
<reference evidence="4 5" key="1">
    <citation type="submission" date="2016-10" db="EMBL/GenBank/DDBJ databases">
        <authorList>
            <person name="Cai Z."/>
        </authorList>
    </citation>
    <scope>NUCLEOTIDE SEQUENCE [LARGE SCALE GENOMIC DNA]</scope>
</reference>
<comment type="similarity">
    <text evidence="2">Belongs to the enoyl-CoA hydratase/isomerase family.</text>
</comment>
<protein>
    <recommendedName>
        <fullName evidence="2">3-hydroxyisobutyryl-CoA hydrolase</fullName>
        <shortName evidence="2">HIB-CoA hydrolase</shortName>
        <shortName evidence="2">HIBYL-CoA-H</shortName>
        <ecNumber evidence="2">3.1.2.4</ecNumber>
    </recommendedName>
    <alternativeName>
        <fullName evidence="2">3-hydroxyisobutyryl-coenzyme A hydrolase</fullName>
    </alternativeName>
</protein>
<dbReference type="GO" id="GO:0006574">
    <property type="term" value="P:L-valine catabolic process"/>
    <property type="evidence" value="ECO:0007669"/>
    <property type="project" value="UniProtKB-UniRule"/>
</dbReference>
<evidence type="ECO:0000259" key="3">
    <source>
        <dbReference type="Pfam" id="PF16113"/>
    </source>
</evidence>
<dbReference type="CDD" id="cd06558">
    <property type="entry name" value="crotonase-like"/>
    <property type="match status" value="1"/>
</dbReference>
<comment type="catalytic activity">
    <reaction evidence="2">
        <text>3-hydroxy-2-methylpropanoyl-CoA + H2O = 3-hydroxy-2-methylpropanoate + CoA + H(+)</text>
        <dbReference type="Rhea" id="RHEA:20888"/>
        <dbReference type="ChEBI" id="CHEBI:11805"/>
        <dbReference type="ChEBI" id="CHEBI:15377"/>
        <dbReference type="ChEBI" id="CHEBI:15378"/>
        <dbReference type="ChEBI" id="CHEBI:57287"/>
        <dbReference type="ChEBI" id="CHEBI:57340"/>
        <dbReference type="EC" id="3.1.2.4"/>
    </reaction>
</comment>
<dbReference type="PANTHER" id="PTHR43176">
    <property type="entry name" value="3-HYDROXYISOBUTYRYL-COA HYDROLASE-RELATED"/>
    <property type="match status" value="1"/>
</dbReference>
<dbReference type="GO" id="GO:0003860">
    <property type="term" value="F:3-hydroxyisobutyryl-CoA hydrolase activity"/>
    <property type="evidence" value="ECO:0007669"/>
    <property type="project" value="UniProtKB-UniRule"/>
</dbReference>
<dbReference type="AlphaFoldDB" id="A0A383WPE7"/>
<dbReference type="InterPro" id="IPR029045">
    <property type="entry name" value="ClpP/crotonase-like_dom_sf"/>
</dbReference>
<feature type="domain" description="Enoyl-CoA hydratase/isomerase" evidence="3">
    <location>
        <begin position="39"/>
        <end position="385"/>
    </location>
</feature>
<organism evidence="4 5">
    <name type="scientific">Tetradesmus obliquus</name>
    <name type="common">Green alga</name>
    <name type="synonym">Acutodesmus obliquus</name>
    <dbReference type="NCBI Taxonomy" id="3088"/>
    <lineage>
        <taxon>Eukaryota</taxon>
        <taxon>Viridiplantae</taxon>
        <taxon>Chlorophyta</taxon>
        <taxon>core chlorophytes</taxon>
        <taxon>Chlorophyceae</taxon>
        <taxon>CS clade</taxon>
        <taxon>Sphaeropleales</taxon>
        <taxon>Scenedesmaceae</taxon>
        <taxon>Tetradesmus</taxon>
    </lineage>
</organism>
<dbReference type="Pfam" id="PF16113">
    <property type="entry name" value="ECH_2"/>
    <property type="match status" value="1"/>
</dbReference>
<dbReference type="Proteomes" id="UP000256970">
    <property type="component" value="Unassembled WGS sequence"/>
</dbReference>
<evidence type="ECO:0000313" key="4">
    <source>
        <dbReference type="EMBL" id="SZX79338.1"/>
    </source>
</evidence>
<dbReference type="EMBL" id="FNXT01001364">
    <property type="protein sequence ID" value="SZX79338.1"/>
    <property type="molecule type" value="Genomic_DNA"/>
</dbReference>
<comment type="function">
    <text evidence="2">Hydrolyzes 3-hydroxyisobutyryl-CoA (HIBYL-CoA), a saline catabolite. Has high activity toward isobutyryl-CoA. Could be an isobutyryl-CoA dehydrogenase that functions in valine catabolism.</text>
</comment>